<reference evidence="13 14" key="1">
    <citation type="submission" date="2019-02" db="EMBL/GenBank/DDBJ databases">
        <title>Deep-cultivation of Planctomycetes and their phenomic and genomic characterization uncovers novel biology.</title>
        <authorList>
            <person name="Wiegand S."/>
            <person name="Jogler M."/>
            <person name="Boedeker C."/>
            <person name="Pinto D."/>
            <person name="Vollmers J."/>
            <person name="Rivas-Marin E."/>
            <person name="Kohn T."/>
            <person name="Peeters S.H."/>
            <person name="Heuer A."/>
            <person name="Rast P."/>
            <person name="Oberbeckmann S."/>
            <person name="Bunk B."/>
            <person name="Jeske O."/>
            <person name="Meyerdierks A."/>
            <person name="Storesund J.E."/>
            <person name="Kallscheuer N."/>
            <person name="Luecker S."/>
            <person name="Lage O.M."/>
            <person name="Pohl T."/>
            <person name="Merkel B.J."/>
            <person name="Hornburger P."/>
            <person name="Mueller R.-W."/>
            <person name="Bruemmer F."/>
            <person name="Labrenz M."/>
            <person name="Spormann A.M."/>
            <person name="Op Den Camp H."/>
            <person name="Overmann J."/>
            <person name="Amann R."/>
            <person name="Jetten M.S.M."/>
            <person name="Mascher T."/>
            <person name="Medema M.H."/>
            <person name="Devos D.P."/>
            <person name="Kaster A.-K."/>
            <person name="Ovreas L."/>
            <person name="Rohde M."/>
            <person name="Galperin M.Y."/>
            <person name="Jogler C."/>
        </authorList>
    </citation>
    <scope>NUCLEOTIDE SEQUENCE [LARGE SCALE GENOMIC DNA]</scope>
    <source>
        <strain evidence="13 14">Pla108</strain>
    </source>
</reference>
<evidence type="ECO:0000256" key="5">
    <source>
        <dbReference type="ARBA" id="ARBA00023002"/>
    </source>
</evidence>
<dbReference type="InterPro" id="IPR001100">
    <property type="entry name" value="Pyr_nuc-diS_OxRdtase"/>
</dbReference>
<evidence type="ECO:0000256" key="7">
    <source>
        <dbReference type="ARBA" id="ARBA00023284"/>
    </source>
</evidence>
<dbReference type="AlphaFoldDB" id="A0A5C6ALV6"/>
<keyword evidence="7 10" id="KW-0676">Redox-active center</keyword>
<dbReference type="GO" id="GO:0016152">
    <property type="term" value="F:mercury (II) reductase (NADP+) activity"/>
    <property type="evidence" value="ECO:0007669"/>
    <property type="project" value="UniProtKB-EC"/>
</dbReference>
<evidence type="ECO:0000256" key="1">
    <source>
        <dbReference type="ARBA" id="ARBA00007532"/>
    </source>
</evidence>
<name>A0A5C6ALV6_9BACT</name>
<feature type="domain" description="FAD/NAD(P)-binding" evidence="12">
    <location>
        <begin position="34"/>
        <end position="347"/>
    </location>
</feature>
<dbReference type="FunFam" id="3.30.390.30:FF:000001">
    <property type="entry name" value="Dihydrolipoyl dehydrogenase"/>
    <property type="match status" value="1"/>
</dbReference>
<feature type="domain" description="Pyridine nucleotide-disulphide oxidoreductase dimerisation" evidence="11">
    <location>
        <begin position="375"/>
        <end position="482"/>
    </location>
</feature>
<accession>A0A5C6ALV6</accession>
<feature type="binding site" evidence="8">
    <location>
        <begin position="207"/>
        <end position="214"/>
    </location>
    <ligand>
        <name>NAD(+)</name>
        <dbReference type="ChEBI" id="CHEBI:57540"/>
    </ligand>
</feature>
<dbReference type="InterPro" id="IPR004099">
    <property type="entry name" value="Pyr_nucl-diS_OxRdtase_dimer"/>
</dbReference>
<dbReference type="InterPro" id="IPR016156">
    <property type="entry name" value="FAD/NAD-linked_Rdtase_dimer_sf"/>
</dbReference>
<protein>
    <submittedName>
        <fullName evidence="13">Mercuric reductase</fullName>
        <ecNumber evidence="13">1.16.1.1</ecNumber>
    </submittedName>
</protein>
<keyword evidence="6" id="KW-1015">Disulfide bond</keyword>
<proteinExistence type="inferred from homology"/>
<dbReference type="PRINTS" id="PR00368">
    <property type="entry name" value="FADPNR"/>
</dbReference>
<dbReference type="EC" id="1.16.1.1" evidence="13"/>
<comment type="cofactor">
    <cofactor evidence="8">
        <name>FAD</name>
        <dbReference type="ChEBI" id="CHEBI:57692"/>
    </cofactor>
    <text evidence="8">Binds 1 FAD per subunit.</text>
</comment>
<dbReference type="PANTHER" id="PTHR43014">
    <property type="entry name" value="MERCURIC REDUCTASE"/>
    <property type="match status" value="1"/>
</dbReference>
<dbReference type="InterPro" id="IPR012999">
    <property type="entry name" value="Pyr_OxRdtase_I_AS"/>
</dbReference>
<keyword evidence="8" id="KW-0547">Nucleotide-binding</keyword>
<comment type="similarity">
    <text evidence="1 10">Belongs to the class-I pyridine nucleotide-disulfide oxidoreductase family.</text>
</comment>
<keyword evidence="4" id="KW-0521">NADP</keyword>
<dbReference type="EMBL" id="SJPR01000001">
    <property type="protein sequence ID" value="TWU00259.1"/>
    <property type="molecule type" value="Genomic_DNA"/>
</dbReference>
<evidence type="ECO:0000256" key="4">
    <source>
        <dbReference type="ARBA" id="ARBA00022857"/>
    </source>
</evidence>
<evidence type="ECO:0000256" key="2">
    <source>
        <dbReference type="ARBA" id="ARBA00022630"/>
    </source>
</evidence>
<dbReference type="OrthoDB" id="230580at2"/>
<feature type="binding site" evidence="8">
    <location>
        <position position="336"/>
    </location>
    <ligand>
        <name>FAD</name>
        <dbReference type="ChEBI" id="CHEBI:57692"/>
    </ligand>
</feature>
<evidence type="ECO:0000313" key="13">
    <source>
        <dbReference type="EMBL" id="TWU00259.1"/>
    </source>
</evidence>
<gene>
    <name evidence="13" type="primary">merA</name>
    <name evidence="13" type="ORF">Pla108_12060</name>
</gene>
<feature type="binding site" evidence="8">
    <location>
        <position position="80"/>
    </location>
    <ligand>
        <name>FAD</name>
        <dbReference type="ChEBI" id="CHEBI:57692"/>
    </ligand>
</feature>
<dbReference type="Pfam" id="PF02852">
    <property type="entry name" value="Pyr_redox_dim"/>
    <property type="match status" value="1"/>
</dbReference>
<dbReference type="GO" id="GO:0050660">
    <property type="term" value="F:flavin adenine dinucleotide binding"/>
    <property type="evidence" value="ECO:0007669"/>
    <property type="project" value="TreeGrafter"/>
</dbReference>
<feature type="binding site" evidence="8">
    <location>
        <position position="295"/>
    </location>
    <ligand>
        <name>NAD(+)</name>
        <dbReference type="ChEBI" id="CHEBI:57540"/>
    </ligand>
</feature>
<keyword evidence="5 10" id="KW-0560">Oxidoreductase</keyword>
<dbReference type="SUPFAM" id="SSF51905">
    <property type="entry name" value="FAD/NAD(P)-binding domain"/>
    <property type="match status" value="1"/>
</dbReference>
<evidence type="ECO:0000313" key="14">
    <source>
        <dbReference type="Proteomes" id="UP000317421"/>
    </source>
</evidence>
<keyword evidence="14" id="KW-1185">Reference proteome</keyword>
<evidence type="ECO:0000256" key="10">
    <source>
        <dbReference type="RuleBase" id="RU003691"/>
    </source>
</evidence>
<dbReference type="NCBIfam" id="NF004991">
    <property type="entry name" value="PRK06370.1-3"/>
    <property type="match status" value="1"/>
</dbReference>
<dbReference type="InterPro" id="IPR036188">
    <property type="entry name" value="FAD/NAD-bd_sf"/>
</dbReference>
<evidence type="ECO:0000256" key="9">
    <source>
        <dbReference type="PIRSR" id="PIRSR000350-4"/>
    </source>
</evidence>
<dbReference type="PANTHER" id="PTHR43014:SF2">
    <property type="entry name" value="MERCURIC REDUCTASE"/>
    <property type="match status" value="1"/>
</dbReference>
<keyword evidence="3 8" id="KW-0274">FAD</keyword>
<dbReference type="RefSeq" id="WP_146443945.1">
    <property type="nucleotide sequence ID" value="NZ_SJPR01000001.1"/>
</dbReference>
<evidence type="ECO:0000256" key="8">
    <source>
        <dbReference type="PIRSR" id="PIRSR000350-3"/>
    </source>
</evidence>
<dbReference type="Gene3D" id="3.50.50.60">
    <property type="entry name" value="FAD/NAD(P)-binding domain"/>
    <property type="match status" value="2"/>
</dbReference>
<dbReference type="InterPro" id="IPR008143">
    <property type="entry name" value="Ala_DH/PNT_CS2"/>
</dbReference>
<dbReference type="SUPFAM" id="SSF55424">
    <property type="entry name" value="FAD/NAD-linked reductases, dimerisation (C-terminal) domain"/>
    <property type="match status" value="1"/>
</dbReference>
<dbReference type="PIRSF" id="PIRSF000350">
    <property type="entry name" value="Mercury_reductase_MerA"/>
    <property type="match status" value="1"/>
</dbReference>
<dbReference type="PRINTS" id="PR00411">
    <property type="entry name" value="PNDRDTASEI"/>
</dbReference>
<dbReference type="PROSITE" id="PS00076">
    <property type="entry name" value="PYRIDINE_REDOX_1"/>
    <property type="match status" value="1"/>
</dbReference>
<sequence length="508" mass="54163">MPSIELQPYDAHNQRLESHVHPLDWTNPTPSGPYDLVVIGAGTAGLVSAAVAAGLGAKVALVERHLMGGDCLNIGCVPSKGLLSAARAAHAVRRAGEFGVHVDGEVRVDFGQVMERMRRLRADISPADSARRFRDEKRVDVYLGAAEFTGGDAVRVADQTLRFKKGVLATGARAAAPPIAGLDRVAYLTNESVFSLTELPRSLGVIGAGPIGCELAQAFARFGSEVHLVNADPWVLPREDEDAAQIVQRSLEADGVRIYGHGKSVQLSPEGDRVRITAAGGEYNVVVDKLLVAVGRAPNVEGLGLERVGVEYDGKQGVKVNDYFQTTNPKVYAAGDICSPYKFTHAADFMARAVVANALFTPLGFGKRKASSLVIPWATYTSPELAHVGLTEKEAEAKGVAITTFRQDLEHVDRAILDGQTEGFVKIHVARGTDRIVGATIVAENAGDLIGSLSIAMTNGVGLGKIAASIHPYPTQAEAIRKVGDLYSRTKLTPFAAWFLKTMLRVST</sequence>
<organism evidence="13 14">
    <name type="scientific">Botrimarina colliarenosi</name>
    <dbReference type="NCBI Taxonomy" id="2528001"/>
    <lineage>
        <taxon>Bacteria</taxon>
        <taxon>Pseudomonadati</taxon>
        <taxon>Planctomycetota</taxon>
        <taxon>Planctomycetia</taxon>
        <taxon>Pirellulales</taxon>
        <taxon>Lacipirellulaceae</taxon>
        <taxon>Botrimarina</taxon>
    </lineage>
</organism>
<dbReference type="PROSITE" id="PS00837">
    <property type="entry name" value="ALADH_PNT_2"/>
    <property type="match status" value="1"/>
</dbReference>
<evidence type="ECO:0000259" key="11">
    <source>
        <dbReference type="Pfam" id="PF02852"/>
    </source>
</evidence>
<keyword evidence="2 10" id="KW-0285">Flavoprotein</keyword>
<feature type="disulfide bond" description="Redox-active" evidence="9">
    <location>
        <begin position="71"/>
        <end position="76"/>
    </location>
</feature>
<comment type="caution">
    <text evidence="13">The sequence shown here is derived from an EMBL/GenBank/DDBJ whole genome shotgun (WGS) entry which is preliminary data.</text>
</comment>
<dbReference type="Proteomes" id="UP000317421">
    <property type="component" value="Unassembled WGS sequence"/>
</dbReference>
<dbReference type="GO" id="GO:0016668">
    <property type="term" value="F:oxidoreductase activity, acting on a sulfur group of donors, NAD(P) as acceptor"/>
    <property type="evidence" value="ECO:0007669"/>
    <property type="project" value="InterPro"/>
</dbReference>
<dbReference type="Gene3D" id="3.30.390.30">
    <property type="match status" value="1"/>
</dbReference>
<evidence type="ECO:0000256" key="3">
    <source>
        <dbReference type="ARBA" id="ARBA00022827"/>
    </source>
</evidence>
<dbReference type="Pfam" id="PF07992">
    <property type="entry name" value="Pyr_redox_2"/>
    <property type="match status" value="1"/>
</dbReference>
<keyword evidence="8" id="KW-0520">NAD</keyword>
<dbReference type="GO" id="GO:0003955">
    <property type="term" value="F:NAD(P)H dehydrogenase (quinone) activity"/>
    <property type="evidence" value="ECO:0007669"/>
    <property type="project" value="TreeGrafter"/>
</dbReference>
<evidence type="ECO:0000259" key="12">
    <source>
        <dbReference type="Pfam" id="PF07992"/>
    </source>
</evidence>
<evidence type="ECO:0000256" key="6">
    <source>
        <dbReference type="ARBA" id="ARBA00023157"/>
    </source>
</evidence>
<dbReference type="InterPro" id="IPR023753">
    <property type="entry name" value="FAD/NAD-binding_dom"/>
</dbReference>